<evidence type="ECO:0000313" key="4">
    <source>
        <dbReference type="EMBL" id="RSK34587.1"/>
    </source>
</evidence>
<dbReference type="SMART" id="SM00850">
    <property type="entry name" value="LytTR"/>
    <property type="match status" value="1"/>
</dbReference>
<dbReference type="PANTHER" id="PTHR37299:SF1">
    <property type="entry name" value="STAGE 0 SPORULATION PROTEIN A HOMOLOG"/>
    <property type="match status" value="1"/>
</dbReference>
<protein>
    <submittedName>
        <fullName evidence="4">DNA-binding response regulator</fullName>
    </submittedName>
</protein>
<dbReference type="InterPro" id="IPR001789">
    <property type="entry name" value="Sig_transdc_resp-reg_receiver"/>
</dbReference>
<dbReference type="Gene3D" id="3.40.50.2300">
    <property type="match status" value="1"/>
</dbReference>
<sequence length="272" mass="30302">MGYSQTVPCPAGSLWLDLSSRLYSCTAMSAPAPLRCIIADDNAINRLTLEQFVRITEGLELLASLPDAVQLVPRLEQEPRPDLLLLDIEMPHLSGLELVRLLPRPAPSVVLVTSHPQFAVDAFALPVADYLLKPLDYARFLQAVARVREQRRPQPEAEAAGELQPAAPNDQHLFIKTNNKLVRLNFADVLYIEAMSAYSTIVTASRKHIVLSTLKALEERLPFTNFLRVHRSYIVNLHQVDSLADSHLQLGSYEVPVGKSYEAALFGRMKSL</sequence>
<evidence type="ECO:0000313" key="5">
    <source>
        <dbReference type="Proteomes" id="UP000280066"/>
    </source>
</evidence>
<dbReference type="Proteomes" id="UP000280066">
    <property type="component" value="Unassembled WGS sequence"/>
</dbReference>
<dbReference type="PANTHER" id="PTHR37299">
    <property type="entry name" value="TRANSCRIPTIONAL REGULATOR-RELATED"/>
    <property type="match status" value="1"/>
</dbReference>
<name>A0A428JMU5_9BACT</name>
<dbReference type="GO" id="GO:0000156">
    <property type="term" value="F:phosphorelay response regulator activity"/>
    <property type="evidence" value="ECO:0007669"/>
    <property type="project" value="InterPro"/>
</dbReference>
<organism evidence="4 5">
    <name type="scientific">Hymenobacter metallilatus</name>
    <dbReference type="NCBI Taxonomy" id="2493666"/>
    <lineage>
        <taxon>Bacteria</taxon>
        <taxon>Pseudomonadati</taxon>
        <taxon>Bacteroidota</taxon>
        <taxon>Cytophagia</taxon>
        <taxon>Cytophagales</taxon>
        <taxon>Hymenobacteraceae</taxon>
        <taxon>Hymenobacter</taxon>
    </lineage>
</organism>
<evidence type="ECO:0000259" key="2">
    <source>
        <dbReference type="PROSITE" id="PS50110"/>
    </source>
</evidence>
<feature type="domain" description="HTH LytTR-type" evidence="3">
    <location>
        <begin position="173"/>
        <end position="271"/>
    </location>
</feature>
<dbReference type="Pfam" id="PF04397">
    <property type="entry name" value="LytTR"/>
    <property type="match status" value="1"/>
</dbReference>
<dbReference type="PROSITE" id="PS50930">
    <property type="entry name" value="HTH_LYTTR"/>
    <property type="match status" value="1"/>
</dbReference>
<accession>A0A428JMU5</accession>
<dbReference type="OrthoDB" id="1646880at2"/>
<evidence type="ECO:0000256" key="1">
    <source>
        <dbReference type="PROSITE-ProRule" id="PRU00169"/>
    </source>
</evidence>
<dbReference type="EMBL" id="RWIS01000004">
    <property type="protein sequence ID" value="RSK34587.1"/>
    <property type="molecule type" value="Genomic_DNA"/>
</dbReference>
<keyword evidence="4" id="KW-0238">DNA-binding</keyword>
<dbReference type="InterPro" id="IPR011006">
    <property type="entry name" value="CheY-like_superfamily"/>
</dbReference>
<proteinExistence type="predicted"/>
<feature type="domain" description="Response regulatory" evidence="2">
    <location>
        <begin position="35"/>
        <end position="148"/>
    </location>
</feature>
<reference evidence="4 5" key="1">
    <citation type="submission" date="2018-12" db="EMBL/GenBank/DDBJ databases">
        <authorList>
            <person name="Feng G."/>
            <person name="Zhu H."/>
        </authorList>
    </citation>
    <scope>NUCLEOTIDE SEQUENCE [LARGE SCALE GENOMIC DNA]</scope>
    <source>
        <strain evidence="4 5">9PBR-2</strain>
    </source>
</reference>
<dbReference type="PROSITE" id="PS50110">
    <property type="entry name" value="RESPONSE_REGULATORY"/>
    <property type="match status" value="1"/>
</dbReference>
<dbReference type="AlphaFoldDB" id="A0A428JMU5"/>
<dbReference type="Gene3D" id="2.40.50.1020">
    <property type="entry name" value="LytTr DNA-binding domain"/>
    <property type="match status" value="1"/>
</dbReference>
<keyword evidence="1" id="KW-0597">Phosphoprotein</keyword>
<keyword evidence="5" id="KW-1185">Reference proteome</keyword>
<evidence type="ECO:0000259" key="3">
    <source>
        <dbReference type="PROSITE" id="PS50930"/>
    </source>
</evidence>
<feature type="modified residue" description="4-aspartylphosphate" evidence="1">
    <location>
        <position position="87"/>
    </location>
</feature>
<dbReference type="SUPFAM" id="SSF52172">
    <property type="entry name" value="CheY-like"/>
    <property type="match status" value="1"/>
</dbReference>
<dbReference type="SMART" id="SM00448">
    <property type="entry name" value="REC"/>
    <property type="match status" value="1"/>
</dbReference>
<dbReference type="InterPro" id="IPR046947">
    <property type="entry name" value="LytR-like"/>
</dbReference>
<dbReference type="GO" id="GO:0003677">
    <property type="term" value="F:DNA binding"/>
    <property type="evidence" value="ECO:0007669"/>
    <property type="project" value="UniProtKB-KW"/>
</dbReference>
<gene>
    <name evidence="4" type="ORF">EI290_08150</name>
</gene>
<dbReference type="InterPro" id="IPR007492">
    <property type="entry name" value="LytTR_DNA-bd_dom"/>
</dbReference>
<dbReference type="Pfam" id="PF00072">
    <property type="entry name" value="Response_reg"/>
    <property type="match status" value="1"/>
</dbReference>
<comment type="caution">
    <text evidence="4">The sequence shown here is derived from an EMBL/GenBank/DDBJ whole genome shotgun (WGS) entry which is preliminary data.</text>
</comment>